<dbReference type="AlphaFoldDB" id="A0A7J9F7Q5"/>
<comment type="caution">
    <text evidence="2">The sequence shown here is derived from an EMBL/GenBank/DDBJ whole genome shotgun (WGS) entry which is preliminary data.</text>
</comment>
<protein>
    <recommendedName>
        <fullName evidence="1">RNase H type-1 domain-containing protein</fullName>
    </recommendedName>
</protein>
<dbReference type="SUPFAM" id="SSF53098">
    <property type="entry name" value="Ribonuclease H-like"/>
    <property type="match status" value="1"/>
</dbReference>
<dbReference type="Proteomes" id="UP000593568">
    <property type="component" value="Unassembled WGS sequence"/>
</dbReference>
<dbReference type="GO" id="GO:0004523">
    <property type="term" value="F:RNA-DNA hybrid ribonuclease activity"/>
    <property type="evidence" value="ECO:0007669"/>
    <property type="project" value="InterPro"/>
</dbReference>
<dbReference type="PANTHER" id="PTHR47723:SF19">
    <property type="entry name" value="POLYNUCLEOTIDYL TRANSFERASE, RIBONUCLEASE H-LIKE SUPERFAMILY PROTEIN"/>
    <property type="match status" value="1"/>
</dbReference>
<dbReference type="InterPro" id="IPR053151">
    <property type="entry name" value="RNase_H-like"/>
</dbReference>
<evidence type="ECO:0000313" key="3">
    <source>
        <dbReference type="Proteomes" id="UP000593568"/>
    </source>
</evidence>
<dbReference type="EMBL" id="JABEZW010000012">
    <property type="protein sequence ID" value="MBA0781296.1"/>
    <property type="molecule type" value="Genomic_DNA"/>
</dbReference>
<evidence type="ECO:0000259" key="1">
    <source>
        <dbReference type="Pfam" id="PF13456"/>
    </source>
</evidence>
<dbReference type="GO" id="GO:0003676">
    <property type="term" value="F:nucleic acid binding"/>
    <property type="evidence" value="ECO:0007669"/>
    <property type="project" value="InterPro"/>
</dbReference>
<dbReference type="InterPro" id="IPR036397">
    <property type="entry name" value="RNaseH_sf"/>
</dbReference>
<organism evidence="2 3">
    <name type="scientific">Gossypium trilobum</name>
    <dbReference type="NCBI Taxonomy" id="34281"/>
    <lineage>
        <taxon>Eukaryota</taxon>
        <taxon>Viridiplantae</taxon>
        <taxon>Streptophyta</taxon>
        <taxon>Embryophyta</taxon>
        <taxon>Tracheophyta</taxon>
        <taxon>Spermatophyta</taxon>
        <taxon>Magnoliopsida</taxon>
        <taxon>eudicotyledons</taxon>
        <taxon>Gunneridae</taxon>
        <taxon>Pentapetalae</taxon>
        <taxon>rosids</taxon>
        <taxon>malvids</taxon>
        <taxon>Malvales</taxon>
        <taxon>Malvaceae</taxon>
        <taxon>Malvoideae</taxon>
        <taxon>Gossypium</taxon>
    </lineage>
</organism>
<dbReference type="InterPro" id="IPR044730">
    <property type="entry name" value="RNase_H-like_dom_plant"/>
</dbReference>
<dbReference type="Pfam" id="PF13456">
    <property type="entry name" value="RVT_3"/>
    <property type="match status" value="1"/>
</dbReference>
<reference evidence="2 3" key="1">
    <citation type="journal article" date="2019" name="Genome Biol. Evol.">
        <title>Insights into the evolution of the New World diploid cottons (Gossypium, subgenus Houzingenia) based on genome sequencing.</title>
        <authorList>
            <person name="Grover C.E."/>
            <person name="Arick M.A. 2nd"/>
            <person name="Thrash A."/>
            <person name="Conover J.L."/>
            <person name="Sanders W.S."/>
            <person name="Peterson D.G."/>
            <person name="Frelichowski J.E."/>
            <person name="Scheffler J.A."/>
            <person name="Scheffler B.E."/>
            <person name="Wendel J.F."/>
        </authorList>
    </citation>
    <scope>NUCLEOTIDE SEQUENCE [LARGE SCALE GENOMIC DNA]</scope>
    <source>
        <strain evidence="2">8</strain>
        <tissue evidence="2">Leaf</tissue>
    </source>
</reference>
<feature type="domain" description="RNase H type-1" evidence="1">
    <location>
        <begin position="12"/>
        <end position="97"/>
    </location>
</feature>
<dbReference type="PANTHER" id="PTHR47723">
    <property type="entry name" value="OS05G0353850 PROTEIN"/>
    <property type="match status" value="1"/>
</dbReference>
<gene>
    <name evidence="2" type="ORF">Gotri_002233</name>
</gene>
<sequence>MGVVGRFENSQGREGQRAEWVSLTAAMLMLLRDKGLNRILILTDNLEVVHSLQTRNSDFSMSTLVRRIHQPLKDNEHWVVSHVSREANQVANWITKMVHNGLEGINMIAEAPNLIDDFANDKSKGLFELVSVI</sequence>
<accession>A0A7J9F7Q5</accession>
<dbReference type="CDD" id="cd06222">
    <property type="entry name" value="RNase_H_like"/>
    <property type="match status" value="1"/>
</dbReference>
<dbReference type="InterPro" id="IPR002156">
    <property type="entry name" value="RNaseH_domain"/>
</dbReference>
<keyword evidence="3" id="KW-1185">Reference proteome</keyword>
<name>A0A7J9F7Q5_9ROSI</name>
<proteinExistence type="predicted"/>
<dbReference type="InterPro" id="IPR012337">
    <property type="entry name" value="RNaseH-like_sf"/>
</dbReference>
<evidence type="ECO:0000313" key="2">
    <source>
        <dbReference type="EMBL" id="MBA0781296.1"/>
    </source>
</evidence>
<dbReference type="Gene3D" id="3.30.420.10">
    <property type="entry name" value="Ribonuclease H-like superfamily/Ribonuclease H"/>
    <property type="match status" value="1"/>
</dbReference>